<comment type="caution">
    <text evidence="8">The sequence shown here is derived from an EMBL/GenBank/DDBJ whole genome shotgun (WGS) entry which is preliminary data.</text>
</comment>
<dbReference type="InterPro" id="IPR000873">
    <property type="entry name" value="AMP-dep_synth/lig_dom"/>
</dbReference>
<accession>A0A844WFB8</accession>
<proteinExistence type="inferred from homology"/>
<comment type="similarity">
    <text evidence="1">Belongs to the ATP-dependent AMP-binding enzyme family.</text>
</comment>
<dbReference type="Gene3D" id="3.40.50.12780">
    <property type="entry name" value="N-terminal domain of ligase-like"/>
    <property type="match status" value="1"/>
</dbReference>
<dbReference type="InterPro" id="IPR020845">
    <property type="entry name" value="AMP-binding_CS"/>
</dbReference>
<evidence type="ECO:0000256" key="2">
    <source>
        <dbReference type="ARBA" id="ARBA00022598"/>
    </source>
</evidence>
<name>A0A844WFB8_9RHOB</name>
<feature type="domain" description="AMP-dependent synthetase/ligase" evidence="6">
    <location>
        <begin position="9"/>
        <end position="374"/>
    </location>
</feature>
<dbReference type="EC" id="6.2.1.44" evidence="4"/>
<evidence type="ECO:0000259" key="6">
    <source>
        <dbReference type="Pfam" id="PF00501"/>
    </source>
</evidence>
<evidence type="ECO:0000313" key="8">
    <source>
        <dbReference type="EMBL" id="MWB78129.1"/>
    </source>
</evidence>
<sequence>MRFTSALTRAVQIRGRYPATIFADRTRTWAEVGDRVRRCAGALAARGLGTGDHVAILALNSDNYLEAFYGIAWAGGVSVPLNTRWSLAETVFALNDSGARILLADANFTEVLPSILADTRVETIIWLDEGAAPDGTLPYEALLADARPAADRSGSGDDLCSICYTGGTTGQSKGVMLSHTNLVIASVNWIASLHFSDETVFMHSAGFFHLAGSIPLFAMTMAGGTNVCLPKFDAELGMRIIQTHRVNYCLFVPTMINMMLNHPNVDDYDLSSLRYIEYGASPMSESVLAAALKRLPDCTFIQGYGLTECTALALSLPWRFHFDGPDWTEKRTVTGRAAYGLEVRITAPGGGAELPRGTHGEIALRGPQIMLGYWNRPEQTREAFTDGWLCTGDGGFMDEDGFVTLTDRVKDMIVSGGENVYSKEVENAVFKHPAVKDCAVIAIPSEDWGETVHAIVVCKAGQHLSLEALQDHCRGLLAHYKCPRSMELMDRLPVSAAGKTLKATLREPYWKNARKMVG</sequence>
<keyword evidence="9" id="KW-1185">Reference proteome</keyword>
<evidence type="ECO:0000256" key="4">
    <source>
        <dbReference type="ARBA" id="ARBA00066616"/>
    </source>
</evidence>
<dbReference type="RefSeq" id="WP_160382397.1">
    <property type="nucleotide sequence ID" value="NZ_WNXQ01000004.1"/>
</dbReference>
<feature type="domain" description="AMP-binding enzyme C-terminal" evidence="7">
    <location>
        <begin position="424"/>
        <end position="499"/>
    </location>
</feature>
<evidence type="ECO:0000259" key="7">
    <source>
        <dbReference type="Pfam" id="PF13193"/>
    </source>
</evidence>
<evidence type="ECO:0000256" key="5">
    <source>
        <dbReference type="ARBA" id="ARBA00067668"/>
    </source>
</evidence>
<dbReference type="Pfam" id="PF13193">
    <property type="entry name" value="AMP-binding_C"/>
    <property type="match status" value="1"/>
</dbReference>
<dbReference type="SUPFAM" id="SSF56801">
    <property type="entry name" value="Acetyl-CoA synthetase-like"/>
    <property type="match status" value="1"/>
</dbReference>
<comment type="catalytic activity">
    <reaction evidence="3">
        <text>3-(methylsulfanyl)propanoate + ATP + CoA = 3-(methylsulfanyl)propanoyl-CoA + AMP + diphosphate</text>
        <dbReference type="Rhea" id="RHEA:43052"/>
        <dbReference type="ChEBI" id="CHEBI:30616"/>
        <dbReference type="ChEBI" id="CHEBI:33019"/>
        <dbReference type="ChEBI" id="CHEBI:49016"/>
        <dbReference type="ChEBI" id="CHEBI:57287"/>
        <dbReference type="ChEBI" id="CHEBI:82815"/>
        <dbReference type="ChEBI" id="CHEBI:456215"/>
        <dbReference type="EC" id="6.2.1.44"/>
    </reaction>
    <physiologicalReaction direction="left-to-right" evidence="3">
        <dbReference type="Rhea" id="RHEA:43053"/>
    </physiologicalReaction>
</comment>
<reference evidence="8 9" key="1">
    <citation type="submission" date="2019-11" db="EMBL/GenBank/DDBJ databases">
        <title>Pseudooceanicola pacifica sp. nov., isolated from deep-sea sediment of the Pacific Ocean.</title>
        <authorList>
            <person name="Lyu L."/>
        </authorList>
    </citation>
    <scope>NUCLEOTIDE SEQUENCE [LARGE SCALE GENOMIC DNA]</scope>
    <source>
        <strain evidence="8 9">216_PA32_1</strain>
    </source>
</reference>
<dbReference type="Pfam" id="PF00501">
    <property type="entry name" value="AMP-binding"/>
    <property type="match status" value="1"/>
</dbReference>
<dbReference type="FunFam" id="3.30.300.30:FF:000008">
    <property type="entry name" value="2,3-dihydroxybenzoate-AMP ligase"/>
    <property type="match status" value="1"/>
</dbReference>
<dbReference type="Proteomes" id="UP000443843">
    <property type="component" value="Unassembled WGS sequence"/>
</dbReference>
<dbReference type="InterPro" id="IPR045851">
    <property type="entry name" value="AMP-bd_C_sf"/>
</dbReference>
<dbReference type="PANTHER" id="PTHR43767:SF1">
    <property type="entry name" value="NONRIBOSOMAL PEPTIDE SYNTHASE PES1 (EUROFUNG)-RELATED"/>
    <property type="match status" value="1"/>
</dbReference>
<gene>
    <name evidence="8" type="ORF">GLS40_08850</name>
</gene>
<evidence type="ECO:0000256" key="1">
    <source>
        <dbReference type="ARBA" id="ARBA00006432"/>
    </source>
</evidence>
<keyword evidence="2 8" id="KW-0436">Ligase</keyword>
<dbReference type="Gene3D" id="3.30.300.30">
    <property type="match status" value="1"/>
</dbReference>
<dbReference type="InterPro" id="IPR042099">
    <property type="entry name" value="ANL_N_sf"/>
</dbReference>
<dbReference type="PROSITE" id="PS00455">
    <property type="entry name" value="AMP_BINDING"/>
    <property type="match status" value="1"/>
</dbReference>
<dbReference type="InterPro" id="IPR050237">
    <property type="entry name" value="ATP-dep_AMP-bd_enzyme"/>
</dbReference>
<dbReference type="AlphaFoldDB" id="A0A844WFB8"/>
<evidence type="ECO:0000313" key="9">
    <source>
        <dbReference type="Proteomes" id="UP000443843"/>
    </source>
</evidence>
<protein>
    <recommendedName>
        <fullName evidence="5">3-methylmercaptopropionyl-CoA ligase</fullName>
        <ecNumber evidence="4">6.2.1.44</ecNumber>
    </recommendedName>
</protein>
<dbReference type="GO" id="GO:0016878">
    <property type="term" value="F:acid-thiol ligase activity"/>
    <property type="evidence" value="ECO:0007669"/>
    <property type="project" value="UniProtKB-ARBA"/>
</dbReference>
<dbReference type="PANTHER" id="PTHR43767">
    <property type="entry name" value="LONG-CHAIN-FATTY-ACID--COA LIGASE"/>
    <property type="match status" value="1"/>
</dbReference>
<evidence type="ECO:0000256" key="3">
    <source>
        <dbReference type="ARBA" id="ARBA00051915"/>
    </source>
</evidence>
<organism evidence="8 9">
    <name type="scientific">Pseudooceanicola pacificus</name>
    <dbReference type="NCBI Taxonomy" id="2676438"/>
    <lineage>
        <taxon>Bacteria</taxon>
        <taxon>Pseudomonadati</taxon>
        <taxon>Pseudomonadota</taxon>
        <taxon>Alphaproteobacteria</taxon>
        <taxon>Rhodobacterales</taxon>
        <taxon>Paracoccaceae</taxon>
        <taxon>Pseudooceanicola</taxon>
    </lineage>
</organism>
<dbReference type="InterPro" id="IPR025110">
    <property type="entry name" value="AMP-bd_C"/>
</dbReference>
<dbReference type="EMBL" id="WNXQ01000004">
    <property type="protein sequence ID" value="MWB78129.1"/>
    <property type="molecule type" value="Genomic_DNA"/>
</dbReference>
<dbReference type="NCBIfam" id="NF004837">
    <property type="entry name" value="PRK06187.1"/>
    <property type="match status" value="1"/>
</dbReference>